<proteinExistence type="predicted"/>
<dbReference type="EMBL" id="MN740121">
    <property type="protein sequence ID" value="QHT88687.1"/>
    <property type="molecule type" value="Genomic_DNA"/>
</dbReference>
<accession>A0A6C0I8J8</accession>
<sequence>MTNNDANISFLLEEKDEDNEFYKINNIDDMMNELLFTNNTNNSTNSDLLYYVEKNVFSGEDETYYNEKYTIKDLMKICCYYGIDKNIKASKCRKQDIVATIVFYEGQSENADIVKQRHNMWAYMTELLTDPKMRMYLLF</sequence>
<reference evidence="1" key="1">
    <citation type="journal article" date="2020" name="Nature">
        <title>Giant virus diversity and host interactions through global metagenomics.</title>
        <authorList>
            <person name="Schulz F."/>
            <person name="Roux S."/>
            <person name="Paez-Espino D."/>
            <person name="Jungbluth S."/>
            <person name="Walsh D.A."/>
            <person name="Denef V.J."/>
            <person name="McMahon K.D."/>
            <person name="Konstantinidis K.T."/>
            <person name="Eloe-Fadrosh E.A."/>
            <person name="Kyrpides N.C."/>
            <person name="Woyke T."/>
        </authorList>
    </citation>
    <scope>NUCLEOTIDE SEQUENCE</scope>
    <source>
        <strain evidence="1">GVMAG-M-3300023184-51</strain>
    </source>
</reference>
<evidence type="ECO:0000313" key="1">
    <source>
        <dbReference type="EMBL" id="QHT88687.1"/>
    </source>
</evidence>
<protein>
    <submittedName>
        <fullName evidence="1">Uncharacterized protein</fullName>
    </submittedName>
</protein>
<organism evidence="1">
    <name type="scientific">viral metagenome</name>
    <dbReference type="NCBI Taxonomy" id="1070528"/>
    <lineage>
        <taxon>unclassified sequences</taxon>
        <taxon>metagenomes</taxon>
        <taxon>organismal metagenomes</taxon>
    </lineage>
</organism>
<name>A0A6C0I8J8_9ZZZZ</name>
<dbReference type="AlphaFoldDB" id="A0A6C0I8J8"/>